<dbReference type="AlphaFoldDB" id="A0AAJ1BF30"/>
<keyword evidence="3" id="KW-1185">Reference proteome</keyword>
<keyword evidence="1" id="KW-1133">Transmembrane helix</keyword>
<gene>
    <name evidence="2" type="ORF">MJ923_04645</name>
</gene>
<accession>A0AAJ1BF30</accession>
<protein>
    <submittedName>
        <fullName evidence="2">Chemotaxis protein</fullName>
    </submittedName>
</protein>
<dbReference type="PROSITE" id="PS51257">
    <property type="entry name" value="PROKAR_LIPOPROTEIN"/>
    <property type="match status" value="1"/>
</dbReference>
<evidence type="ECO:0000313" key="3">
    <source>
        <dbReference type="Proteomes" id="UP001297581"/>
    </source>
</evidence>
<comment type="caution">
    <text evidence="2">The sequence shown here is derived from an EMBL/GenBank/DDBJ whole genome shotgun (WGS) entry which is preliminary data.</text>
</comment>
<dbReference type="Proteomes" id="UP001297581">
    <property type="component" value="Unassembled WGS sequence"/>
</dbReference>
<evidence type="ECO:0000256" key="1">
    <source>
        <dbReference type="SAM" id="Phobius"/>
    </source>
</evidence>
<dbReference type="RefSeq" id="WP_240590088.1">
    <property type="nucleotide sequence ID" value="NZ_JAKUDL010000001.1"/>
</dbReference>
<dbReference type="EMBL" id="JAKUDL010000001">
    <property type="protein sequence ID" value="MCH4293592.1"/>
    <property type="molecule type" value="Genomic_DNA"/>
</dbReference>
<keyword evidence="1" id="KW-0472">Membrane</keyword>
<feature type="transmembrane region" description="Helical" evidence="1">
    <location>
        <begin position="351"/>
        <end position="373"/>
    </location>
</feature>
<name>A0AAJ1BF30_9GAMM</name>
<evidence type="ECO:0000313" key="2">
    <source>
        <dbReference type="EMBL" id="MCH4293592.1"/>
    </source>
</evidence>
<organism evidence="2 3">
    <name type="scientific">Shewanella zhuhaiensis</name>
    <dbReference type="NCBI Taxonomy" id="2919576"/>
    <lineage>
        <taxon>Bacteria</taxon>
        <taxon>Pseudomonadati</taxon>
        <taxon>Pseudomonadota</taxon>
        <taxon>Gammaproteobacteria</taxon>
        <taxon>Alteromonadales</taxon>
        <taxon>Shewanellaceae</taxon>
        <taxon>Shewanella</taxon>
    </lineage>
</organism>
<reference evidence="2 3" key="1">
    <citation type="submission" date="2022-02" db="EMBL/GenBank/DDBJ databases">
        <title>The genome sequence of Shewanella sp. 3B26.</title>
        <authorList>
            <person name="Du J."/>
        </authorList>
    </citation>
    <scope>NUCLEOTIDE SEQUENCE [LARGE SCALE GENOMIC DNA]</scope>
    <source>
        <strain evidence="2 3">3B26</strain>
    </source>
</reference>
<proteinExistence type="predicted"/>
<keyword evidence="1" id="KW-0812">Transmembrane</keyword>
<sequence>MKHRLTALLATTLLVLLGGCSLLEVKLESGVVPLPKEQLNMRVFTRDFASSFYQQVESSADAIMLEQDDDRIKANALMWKIYAEQGLQTTLYQASPVASMIDTWVYTAQMRAFFETGAGQALFGERQGLALEATRALEAEFTERVKRFAKSGDFSKDSAFVSQYVAANPFTDIGFGRKSAFADWLAFRGIDESDAVTTFGSAPEVASDISDRLAAISSQTPKILGWKAELFAMHSSVDPKEIERTLREMADTAARFQALMAQSPEMMSQLAVDMRKELEPLLEKLGAGTDEKLARLSEERIALEAMVAREREALETMVARERANAAKDLEVITQKAVEVVFEQLTQTLKSLILYIVLFLLVVFFAPLGLGVWLGKRMALKKAQTL</sequence>